<dbReference type="PANTHER" id="PTHR34300:SF1">
    <property type="entry name" value="QUEUOSINE PRECURSOR TRANSPORTER"/>
    <property type="match status" value="1"/>
</dbReference>
<keyword evidence="3" id="KW-1185">Reference proteome</keyword>
<comment type="similarity">
    <text evidence="1">Belongs to the vitamin uptake transporter (VUT/ECF) (TC 2.A.88) family. Q precursor transporter subfamily.</text>
</comment>
<comment type="subcellular location">
    <subcellularLocation>
        <location evidence="1">Cell membrane</location>
        <topology evidence="1">Multi-pass membrane protein</topology>
    </subcellularLocation>
</comment>
<comment type="function">
    <text evidence="1">Involved in the import of queuosine (Q) precursors, required for Q precursor salvage.</text>
</comment>
<evidence type="ECO:0000256" key="1">
    <source>
        <dbReference type="HAMAP-Rule" id="MF_02088"/>
    </source>
</evidence>
<dbReference type="EMBL" id="SDDZ01000004">
    <property type="protein sequence ID" value="RXJ50199.1"/>
    <property type="molecule type" value="Genomic_DNA"/>
</dbReference>
<dbReference type="NCBIfam" id="TIGR00697">
    <property type="entry name" value="queuosine precursor transporter"/>
    <property type="match status" value="1"/>
</dbReference>
<dbReference type="AlphaFoldDB" id="A0A4Q0XHF9"/>
<dbReference type="GO" id="GO:0005886">
    <property type="term" value="C:plasma membrane"/>
    <property type="evidence" value="ECO:0007669"/>
    <property type="project" value="UniProtKB-SubCell"/>
</dbReference>
<keyword evidence="1" id="KW-0812">Transmembrane</keyword>
<keyword evidence="1" id="KW-1003">Cell membrane</keyword>
<feature type="transmembrane region" description="Helical" evidence="1">
    <location>
        <begin position="40"/>
        <end position="61"/>
    </location>
</feature>
<dbReference type="RefSeq" id="WP_129017169.1">
    <property type="nucleotide sequence ID" value="NZ_SDDZ01000004.1"/>
</dbReference>
<keyword evidence="1" id="KW-0813">Transport</keyword>
<accession>A0A4Q0XHF9</accession>
<protein>
    <recommendedName>
        <fullName evidence="1">Probable queuosine precursor transporter</fullName>
        <shortName evidence="1">Q precursor transporter</shortName>
    </recommendedName>
</protein>
<keyword evidence="1" id="KW-1133">Transmembrane helix</keyword>
<dbReference type="PANTHER" id="PTHR34300">
    <property type="entry name" value="QUEUOSINE PRECURSOR TRANSPORTER-RELATED"/>
    <property type="match status" value="1"/>
</dbReference>
<feature type="transmembrane region" description="Helical" evidence="1">
    <location>
        <begin position="180"/>
        <end position="199"/>
    </location>
</feature>
<feature type="transmembrane region" description="Helical" evidence="1">
    <location>
        <begin position="68"/>
        <end position="88"/>
    </location>
</feature>
<organism evidence="2 3">
    <name type="scientific">Gelidibacter gilvus</name>
    <dbReference type="NCBI Taxonomy" id="59602"/>
    <lineage>
        <taxon>Bacteria</taxon>
        <taxon>Pseudomonadati</taxon>
        <taxon>Bacteroidota</taxon>
        <taxon>Flavobacteriia</taxon>
        <taxon>Flavobacteriales</taxon>
        <taxon>Flavobacteriaceae</taxon>
        <taxon>Gelidibacter</taxon>
    </lineage>
</organism>
<dbReference type="GO" id="GO:0022857">
    <property type="term" value="F:transmembrane transporter activity"/>
    <property type="evidence" value="ECO:0007669"/>
    <property type="project" value="UniProtKB-UniRule"/>
</dbReference>
<sequence>MSSIKNHRLVLLLVGFHILIVASSNYLVQFPISVFGFKATWGAFTFPFIFLATDLTVRLFGAGMGRRIVFYAMFPALAVSYFITVAFRQGDWMGFETFFSFDLFVARIAIASFAAYVVGQVLDIFVFNKLRQHKQWWRAPLASGVFGNFMDTLTFFFIAFYKTSDTYLAENLVEIATVDYIFKMIISGLFFLPLYKVILDRVTKRLKERTLNN</sequence>
<evidence type="ECO:0000313" key="2">
    <source>
        <dbReference type="EMBL" id="RXJ50199.1"/>
    </source>
</evidence>
<reference evidence="2 3" key="1">
    <citation type="submission" date="2019-01" db="EMBL/GenBank/DDBJ databases">
        <title>Genome sequence of the Antarctic species Gelidibacter gilvus ACAM 158(T).</title>
        <authorList>
            <person name="Bowman J.P."/>
        </authorList>
    </citation>
    <scope>NUCLEOTIDE SEQUENCE [LARGE SCALE GENOMIC DNA]</scope>
    <source>
        <strain evidence="2 3">IC158</strain>
    </source>
</reference>
<dbReference type="InterPro" id="IPR003744">
    <property type="entry name" value="YhhQ"/>
</dbReference>
<proteinExistence type="inferred from homology"/>
<evidence type="ECO:0000313" key="3">
    <source>
        <dbReference type="Proteomes" id="UP000289792"/>
    </source>
</evidence>
<feature type="transmembrane region" description="Helical" evidence="1">
    <location>
        <begin position="139"/>
        <end position="160"/>
    </location>
</feature>
<dbReference type="Pfam" id="PF02592">
    <property type="entry name" value="Vut_1"/>
    <property type="match status" value="1"/>
</dbReference>
<dbReference type="OrthoDB" id="9805479at2"/>
<feature type="transmembrane region" description="Helical" evidence="1">
    <location>
        <begin position="108"/>
        <end position="127"/>
    </location>
</feature>
<dbReference type="Proteomes" id="UP000289792">
    <property type="component" value="Unassembled WGS sequence"/>
</dbReference>
<dbReference type="NCBIfam" id="NF008406">
    <property type="entry name" value="PRK11212.1"/>
    <property type="match status" value="1"/>
</dbReference>
<keyword evidence="1" id="KW-0472">Membrane</keyword>
<dbReference type="HAMAP" id="MF_02088">
    <property type="entry name" value="Q_prec_transport"/>
    <property type="match status" value="1"/>
</dbReference>
<comment type="caution">
    <text evidence="2">The sequence shown here is derived from an EMBL/GenBank/DDBJ whole genome shotgun (WGS) entry which is preliminary data.</text>
</comment>
<gene>
    <name evidence="2" type="ORF">ESZ48_09465</name>
</gene>
<name>A0A4Q0XHF9_9FLAO</name>